<name>A0A5C1QD33_9SPIO</name>
<dbReference type="RefSeq" id="WP_149567867.1">
    <property type="nucleotide sequence ID" value="NZ_CP035807.1"/>
</dbReference>
<dbReference type="PANTHER" id="PTHR37023">
    <property type="entry name" value="TRANSPOSASE"/>
    <property type="match status" value="1"/>
</dbReference>
<dbReference type="InterPro" id="IPR007069">
    <property type="entry name" value="Transposase_32"/>
</dbReference>
<gene>
    <name evidence="3" type="ORF">EW093_07880</name>
</gene>
<evidence type="ECO:0000259" key="1">
    <source>
        <dbReference type="Pfam" id="PF04986"/>
    </source>
</evidence>
<dbReference type="PANTHER" id="PTHR37023:SF1">
    <property type="entry name" value="ISSOD25 TRANSPOSASE TNPA_ISSOD25"/>
    <property type="match status" value="1"/>
</dbReference>
<feature type="domain" description="Transposase IS801/IS1294" evidence="1">
    <location>
        <begin position="95"/>
        <end position="279"/>
    </location>
</feature>
<evidence type="ECO:0000313" key="3">
    <source>
        <dbReference type="EMBL" id="QEN04624.1"/>
    </source>
</evidence>
<dbReference type="GO" id="GO:0003677">
    <property type="term" value="F:DNA binding"/>
    <property type="evidence" value="ECO:0007669"/>
    <property type="project" value="InterPro"/>
</dbReference>
<proteinExistence type="predicted"/>
<dbReference type="InterPro" id="IPR026889">
    <property type="entry name" value="Zn_Tnp"/>
</dbReference>
<dbReference type="Pfam" id="PF04986">
    <property type="entry name" value="Y2_Tnp"/>
    <property type="match status" value="1"/>
</dbReference>
<organism evidence="3 4">
    <name type="scientific">Thiospirochaeta perfilievii</name>
    <dbReference type="NCBI Taxonomy" id="252967"/>
    <lineage>
        <taxon>Bacteria</taxon>
        <taxon>Pseudomonadati</taxon>
        <taxon>Spirochaetota</taxon>
        <taxon>Spirochaetia</taxon>
        <taxon>Spirochaetales</taxon>
        <taxon>Spirochaetaceae</taxon>
        <taxon>Thiospirochaeta</taxon>
    </lineage>
</organism>
<dbReference type="NCBIfam" id="NF033538">
    <property type="entry name" value="transpos_IS91"/>
    <property type="match status" value="1"/>
</dbReference>
<dbReference type="GO" id="GO:0006313">
    <property type="term" value="P:DNA transposition"/>
    <property type="evidence" value="ECO:0007669"/>
    <property type="project" value="InterPro"/>
</dbReference>
<dbReference type="Pfam" id="PF14319">
    <property type="entry name" value="Zn_Tnp_IS91"/>
    <property type="match status" value="1"/>
</dbReference>
<dbReference type="Proteomes" id="UP000323824">
    <property type="component" value="Chromosome"/>
</dbReference>
<dbReference type="EMBL" id="CP035807">
    <property type="protein sequence ID" value="QEN04624.1"/>
    <property type="molecule type" value="Genomic_DNA"/>
</dbReference>
<keyword evidence="4" id="KW-1185">Reference proteome</keyword>
<dbReference type="KEGG" id="sper:EW093_07880"/>
<protein>
    <submittedName>
        <fullName evidence="3">IS91 family transposase</fullName>
    </submittedName>
</protein>
<dbReference type="OrthoDB" id="9791273at2"/>
<reference evidence="3 4" key="1">
    <citation type="submission" date="2019-02" db="EMBL/GenBank/DDBJ databases">
        <authorList>
            <person name="Fomenkov A."/>
            <person name="Dubinina G."/>
            <person name="Grabovich M."/>
            <person name="Vincze T."/>
            <person name="Roberts R.J."/>
        </authorList>
    </citation>
    <scope>NUCLEOTIDE SEQUENCE [LARGE SCALE GENOMIC DNA]</scope>
    <source>
        <strain evidence="3 4">P</strain>
    </source>
</reference>
<dbReference type="GO" id="GO:0004803">
    <property type="term" value="F:transposase activity"/>
    <property type="evidence" value="ECO:0007669"/>
    <property type="project" value="InterPro"/>
</dbReference>
<dbReference type="InterPro" id="IPR054832">
    <property type="entry name" value="transpos_IS91"/>
</dbReference>
<reference evidence="3 4" key="2">
    <citation type="submission" date="2019-09" db="EMBL/GenBank/DDBJ databases">
        <title>Complete Genome Sequence and Methylome Analysis of free living Spirochaetas.</title>
        <authorList>
            <person name="Leshcheva N."/>
            <person name="Mikheeva N."/>
        </authorList>
    </citation>
    <scope>NUCLEOTIDE SEQUENCE [LARGE SCALE GENOMIC DNA]</scope>
    <source>
        <strain evidence="3 4">P</strain>
    </source>
</reference>
<accession>A0A5C1QD33</accession>
<evidence type="ECO:0000259" key="2">
    <source>
        <dbReference type="Pfam" id="PF14319"/>
    </source>
</evidence>
<dbReference type="AlphaFoldDB" id="A0A5C1QD33"/>
<sequence>METCDKCGHTKKVFHSCRNRHCPQCQFMKKEAWITKKKEEIFPYQYFHVVFTLPSELDAIVLRNKKTMYNLLFSSAKQALLSMAGESKYLGADIGFFSILHTWGQKLNLHPHLHCVVPGGGYSKEKRKWIKCSKNYLIPVEPLKQRFRSIFLKELKILYKNDELFLGGCLYADRIKFQKLIDQLFSKNWVVYLKESFNNSSTVIEYLARYTHRIAISNYRIINVDNDNVSFLYKDYKEGNKKKLYIMNVMDFISSFMLHIVPSRFVRIRYYGLMSNRNKKSNLQLCREYYDVKIKPMIPNDTWDKILLDVTGIDIHKCPNCNEGQLVLTNFIPSIRYRPPPTKTA</sequence>
<evidence type="ECO:0000313" key="4">
    <source>
        <dbReference type="Proteomes" id="UP000323824"/>
    </source>
</evidence>
<feature type="domain" description="Transposase zinc-binding" evidence="2">
    <location>
        <begin position="2"/>
        <end position="53"/>
    </location>
</feature>